<evidence type="ECO:0000313" key="1">
    <source>
        <dbReference type="EMBL" id="QJD81064.1"/>
    </source>
</evidence>
<dbReference type="EMBL" id="CP051677">
    <property type="protein sequence ID" value="QJD81064.1"/>
    <property type="molecule type" value="Genomic_DNA"/>
</dbReference>
<dbReference type="InterPro" id="IPR025667">
    <property type="entry name" value="SprB_repeat"/>
</dbReference>
<dbReference type="Gene3D" id="2.60.40.740">
    <property type="match status" value="1"/>
</dbReference>
<dbReference type="AlphaFoldDB" id="A0A7L5DRE4"/>
<gene>
    <name evidence="1" type="ORF">HH216_23550</name>
</gene>
<dbReference type="RefSeq" id="WP_169553083.1">
    <property type="nucleotide sequence ID" value="NZ_CP051677.1"/>
</dbReference>
<proteinExistence type="predicted"/>
<organism evidence="1 2">
    <name type="scientific">Spirosoma rhododendri</name>
    <dbReference type="NCBI Taxonomy" id="2728024"/>
    <lineage>
        <taxon>Bacteria</taxon>
        <taxon>Pseudomonadati</taxon>
        <taxon>Bacteroidota</taxon>
        <taxon>Cytophagia</taxon>
        <taxon>Cytophagales</taxon>
        <taxon>Cytophagaceae</taxon>
        <taxon>Spirosoma</taxon>
    </lineage>
</organism>
<keyword evidence="2" id="KW-1185">Reference proteome</keyword>
<accession>A0A7L5DRE4</accession>
<reference evidence="1 2" key="1">
    <citation type="submission" date="2020-04" db="EMBL/GenBank/DDBJ databases">
        <title>Genome sequencing of novel species.</title>
        <authorList>
            <person name="Heo J."/>
            <person name="Kim S.-J."/>
            <person name="Kim J.-S."/>
            <person name="Hong S.-B."/>
            <person name="Kwon S.-W."/>
        </authorList>
    </citation>
    <scope>NUCLEOTIDE SEQUENCE [LARGE SCALE GENOMIC DNA]</scope>
    <source>
        <strain evidence="1 2">CJU-R4</strain>
    </source>
</reference>
<protein>
    <recommendedName>
        <fullName evidence="3">Ig-like domain-containing protein</fullName>
    </recommendedName>
</protein>
<sequence>MTDAAGCQDTTSVVVTGDTPAIGFVGSSATACIGSSSPYSVSSTSGTYSWTVTGGTIASGGTPTSTTALVNWTATLGTLRVSVTSANGCTAVTSLTVTAYSAPTLSTAAVPPTCFGASDGRITLTASGGNPPFTYAWSTGATTKDLTNVIADKYTVTVTSGCPSTTTVRLADPYPILCPKVILRRL</sequence>
<name>A0A7L5DRE4_9BACT</name>
<dbReference type="Proteomes" id="UP000501128">
    <property type="component" value="Chromosome"/>
</dbReference>
<evidence type="ECO:0008006" key="3">
    <source>
        <dbReference type="Google" id="ProtNLM"/>
    </source>
</evidence>
<dbReference type="Pfam" id="PF13573">
    <property type="entry name" value="SprB"/>
    <property type="match status" value="1"/>
</dbReference>
<evidence type="ECO:0000313" key="2">
    <source>
        <dbReference type="Proteomes" id="UP000501128"/>
    </source>
</evidence>
<dbReference type="KEGG" id="srho:HH216_23550"/>